<protein>
    <submittedName>
        <fullName evidence="3">Uncharacterized protein</fullName>
    </submittedName>
</protein>
<dbReference type="GO" id="GO:0016491">
    <property type="term" value="F:oxidoreductase activity"/>
    <property type="evidence" value="ECO:0007669"/>
    <property type="project" value="UniProtKB-KW"/>
</dbReference>
<accession>A0A6A6FFV3</accession>
<dbReference type="EMBL" id="ML992673">
    <property type="protein sequence ID" value="KAF2212263.1"/>
    <property type="molecule type" value="Genomic_DNA"/>
</dbReference>
<keyword evidence="2" id="KW-0520">NAD</keyword>
<evidence type="ECO:0000313" key="3">
    <source>
        <dbReference type="EMBL" id="KAF2212263.1"/>
    </source>
</evidence>
<organism evidence="3 4">
    <name type="scientific">Cercospora zeae-maydis SCOH1-5</name>
    <dbReference type="NCBI Taxonomy" id="717836"/>
    <lineage>
        <taxon>Eukaryota</taxon>
        <taxon>Fungi</taxon>
        <taxon>Dikarya</taxon>
        <taxon>Ascomycota</taxon>
        <taxon>Pezizomycotina</taxon>
        <taxon>Dothideomycetes</taxon>
        <taxon>Dothideomycetidae</taxon>
        <taxon>Mycosphaerellales</taxon>
        <taxon>Mycosphaerellaceae</taxon>
        <taxon>Cercospora</taxon>
    </lineage>
</organism>
<dbReference type="GO" id="GO:0005739">
    <property type="term" value="C:mitochondrion"/>
    <property type="evidence" value="ECO:0007669"/>
    <property type="project" value="TreeGrafter"/>
</dbReference>
<dbReference type="OrthoDB" id="436496at2759"/>
<proteinExistence type="predicted"/>
<reference evidence="3" key="1">
    <citation type="journal article" date="2020" name="Stud. Mycol.">
        <title>101 Dothideomycetes genomes: a test case for predicting lifestyles and emergence of pathogens.</title>
        <authorList>
            <person name="Haridas S."/>
            <person name="Albert R."/>
            <person name="Binder M."/>
            <person name="Bloem J."/>
            <person name="Labutti K."/>
            <person name="Salamov A."/>
            <person name="Andreopoulos B."/>
            <person name="Baker S."/>
            <person name="Barry K."/>
            <person name="Bills G."/>
            <person name="Bluhm B."/>
            <person name="Cannon C."/>
            <person name="Castanera R."/>
            <person name="Culley D."/>
            <person name="Daum C."/>
            <person name="Ezra D."/>
            <person name="Gonzalez J."/>
            <person name="Henrissat B."/>
            <person name="Kuo A."/>
            <person name="Liang C."/>
            <person name="Lipzen A."/>
            <person name="Lutzoni F."/>
            <person name="Magnuson J."/>
            <person name="Mondo S."/>
            <person name="Nolan M."/>
            <person name="Ohm R."/>
            <person name="Pangilinan J."/>
            <person name="Park H.-J."/>
            <person name="Ramirez L."/>
            <person name="Alfaro M."/>
            <person name="Sun H."/>
            <person name="Tritt A."/>
            <person name="Yoshinaga Y."/>
            <person name="Zwiers L.-H."/>
            <person name="Turgeon B."/>
            <person name="Goodwin S."/>
            <person name="Spatafora J."/>
            <person name="Crous P."/>
            <person name="Grigoriev I."/>
        </authorList>
    </citation>
    <scope>NUCLEOTIDE SEQUENCE</scope>
    <source>
        <strain evidence="3">SCOH1-5</strain>
    </source>
</reference>
<dbReference type="AlphaFoldDB" id="A0A6A6FFV3"/>
<keyword evidence="4" id="KW-1185">Reference proteome</keyword>
<dbReference type="PANTHER" id="PTHR46505:SF1">
    <property type="entry name" value="OXIDOREDUCTASE NAD-BINDING DOMAIN-CONTAINING PROTEIN 1"/>
    <property type="match status" value="1"/>
</dbReference>
<evidence type="ECO:0000313" key="4">
    <source>
        <dbReference type="Proteomes" id="UP000799539"/>
    </source>
</evidence>
<gene>
    <name evidence="3" type="ORF">CERZMDRAFT_112002</name>
</gene>
<dbReference type="InterPro" id="IPR052128">
    <property type="entry name" value="Oxidoreductase_NAD-binding"/>
</dbReference>
<keyword evidence="1" id="KW-0560">Oxidoreductase</keyword>
<evidence type="ECO:0000256" key="2">
    <source>
        <dbReference type="ARBA" id="ARBA00023027"/>
    </source>
</evidence>
<dbReference type="Proteomes" id="UP000799539">
    <property type="component" value="Unassembled WGS sequence"/>
</dbReference>
<sequence>MADGFEVVSSGTKIVPSNLRTSIERIPSKPTTLSEIHAHHPFLFTHRWIDTFIPGLSKAGGFTITSTPAEARPNSHAPPYIELAVQKSKNPPAQWLWRPQEEILGAQLAVRVGG</sequence>
<evidence type="ECO:0000256" key="1">
    <source>
        <dbReference type="ARBA" id="ARBA00023002"/>
    </source>
</evidence>
<name>A0A6A6FFV3_9PEZI</name>
<dbReference type="PANTHER" id="PTHR46505">
    <property type="entry name" value="OXIDOREDUCTASE NAD-BINDING DOMAIN-CONTAINING PROTEIN 1"/>
    <property type="match status" value="1"/>
</dbReference>